<dbReference type="NCBIfam" id="TIGR03696">
    <property type="entry name" value="Rhs_assc_core"/>
    <property type="match status" value="1"/>
</dbReference>
<protein>
    <submittedName>
        <fullName evidence="3">Sugar-binding protein</fullName>
    </submittedName>
</protein>
<organism evidence="3 4">
    <name type="scientific">Sphingobacterium athyrii</name>
    <dbReference type="NCBI Taxonomy" id="2152717"/>
    <lineage>
        <taxon>Bacteria</taxon>
        <taxon>Pseudomonadati</taxon>
        <taxon>Bacteroidota</taxon>
        <taxon>Sphingobacteriia</taxon>
        <taxon>Sphingobacteriales</taxon>
        <taxon>Sphingobacteriaceae</taxon>
        <taxon>Sphingobacterium</taxon>
    </lineage>
</organism>
<gene>
    <name evidence="3" type="ORF">DCO56_13810</name>
</gene>
<dbReference type="OrthoDB" id="1191296at2"/>
<reference evidence="3 4" key="1">
    <citation type="submission" date="2018-04" db="EMBL/GenBank/DDBJ databases">
        <title>Sphingobacterium sp. M46 Genome.</title>
        <authorList>
            <person name="Cheng J."/>
            <person name="Li Y."/>
        </authorList>
    </citation>
    <scope>NUCLEOTIDE SEQUENCE [LARGE SCALE GENOMIC DNA]</scope>
    <source>
        <strain evidence="3 4">M46</strain>
    </source>
</reference>
<feature type="domain" description="DUF6443" evidence="2">
    <location>
        <begin position="37"/>
        <end position="153"/>
    </location>
</feature>
<dbReference type="InterPro" id="IPR022385">
    <property type="entry name" value="Rhs_assc_core"/>
</dbReference>
<name>A0A363NUC2_9SPHI</name>
<dbReference type="InterPro" id="IPR050708">
    <property type="entry name" value="T6SS_VgrG/RHS"/>
</dbReference>
<keyword evidence="4" id="KW-1185">Reference proteome</keyword>
<dbReference type="Proteomes" id="UP000250831">
    <property type="component" value="Unassembled WGS sequence"/>
</dbReference>
<accession>A0A363NUC2</accession>
<feature type="chain" id="PRO_5016635397" evidence="1">
    <location>
        <begin position="20"/>
        <end position="1204"/>
    </location>
</feature>
<evidence type="ECO:0000256" key="1">
    <source>
        <dbReference type="SAM" id="SignalP"/>
    </source>
</evidence>
<proteinExistence type="predicted"/>
<feature type="signal peptide" evidence="1">
    <location>
        <begin position="1"/>
        <end position="19"/>
    </location>
</feature>
<dbReference type="Gene3D" id="2.180.10.10">
    <property type="entry name" value="RHS repeat-associated core"/>
    <property type="match status" value="1"/>
</dbReference>
<dbReference type="PANTHER" id="PTHR32305:SF15">
    <property type="entry name" value="PROTEIN RHSA-RELATED"/>
    <property type="match status" value="1"/>
</dbReference>
<dbReference type="RefSeq" id="WP_108634342.1">
    <property type="nucleotide sequence ID" value="NZ_QCXX01000003.1"/>
</dbReference>
<evidence type="ECO:0000259" key="2">
    <source>
        <dbReference type="Pfam" id="PF20041"/>
    </source>
</evidence>
<comment type="caution">
    <text evidence="3">The sequence shown here is derived from an EMBL/GenBank/DDBJ whole genome shotgun (WGS) entry which is preliminary data.</text>
</comment>
<evidence type="ECO:0000313" key="4">
    <source>
        <dbReference type="Proteomes" id="UP000250831"/>
    </source>
</evidence>
<dbReference type="InterPro" id="IPR045619">
    <property type="entry name" value="DUF6443"/>
</dbReference>
<sequence>MKKILIPIGALFLCGSTHAQLSPTENYVYSKIYLDYDANNQPTKTSETVQYLDGLGRPKQVVNVKASPTAKDVVTHIEYDAFGRQVKDYLPVPQSNTLNGAIVSNPLANATQPFIYGSEKIYAEKIFENSPLDRVLEQKQVGIAWNDKPVKFDYDANIAGEVKKFTTLTTWENNATKSIAFNGGTYGTAQLYKNTVTDEDGNKTIEFKNGRGQVLLVRKVLSATESADTYYVYNKYNQLAFVVPPKAIQDLEKEGFADGEEMYSGVLSHLCYEYRYDGKNRLVEKKVPGKGWVHMVYDKADRLVATQDANQEPFKKWLFTKYDQFGRVLYTGISIDNGDRNAVQSWITNTYGINTETAGTYTQSGMQIPYGNTAYPQNIESILSVNYYDTYPSGTPSFTPTLSNAGLLTDNPTSEVSTKSLATASYVKNIEEDNWTKNYTWYDTKGRAIGSHSINHLGGYTKTESELDFSGTPKIVITKHKRLDSDTERVITENFTYDHQNRLLTHTHQVDNNPVEYLAQNMYNELSQLEYKKVGGAVSGSGLQQIDYLYNIRGWMTQINNPNDLSGGDLFGYKIRYNEREGLETPDALDGTLQVKPKFNGNIAEVDWKTATQENEPLKRYGYVYDGLNRLQAGFYQKAGSEASKEYFEKIEYDLNGNITRLKRSEGVLQNGTALQVDNLKYDYIGNRLVKIADEQQNPSGYPYFVNPNVIEYDNNAANGNGNMTKHLDKGISSIQYNYLNLPKQISQNAQLTNYVYRADGVKVKKLFGDIETNYLDGFQYKSTMPSEVNSDGGVVIIDPNEVAEMKLRIIPTSEGYFDALSNKYIYNYTDHLGNVRLSYSDTNKDGIVQPRQYHVSECSGNWNPPFELPICIDYWKPGEIVQVNNYYPFGLMHNYTVTTQNAYQYKYNGKELQETGMYDYGARFYMPDLGRWGVVDPLAEETRRWSPYAYAFNNPIRFIDPDGRSNSDWVRLQLGETIYDSRVTSQSEAETAYGKGAKHIAPGSAEASYTASDGNSYQLGDHGFVLKNGTEISGGVDFADYRVDTSGERLKEGLVYSSLTLSRGAGNPALAVAALGTLGIYATASVIEKMKFEMTRIDEKPDGPTGHQYSLRATADGEYPVMTSGSPVPTSTTHLSSGQIWKYGETTSSDRYSDAQLRQVGPGVRQVNEFSGTQRQIKMMEKTKIYNYFFQNGALPPGNKIFR</sequence>
<dbReference type="Pfam" id="PF20041">
    <property type="entry name" value="DUF6443"/>
    <property type="match status" value="1"/>
</dbReference>
<keyword evidence="1" id="KW-0732">Signal</keyword>
<dbReference type="AlphaFoldDB" id="A0A363NUC2"/>
<dbReference type="PANTHER" id="PTHR32305">
    <property type="match status" value="1"/>
</dbReference>
<dbReference type="EMBL" id="QCXX01000003">
    <property type="protein sequence ID" value="PUV24416.1"/>
    <property type="molecule type" value="Genomic_DNA"/>
</dbReference>
<evidence type="ECO:0000313" key="3">
    <source>
        <dbReference type="EMBL" id="PUV24416.1"/>
    </source>
</evidence>